<dbReference type="SMART" id="SM00882">
    <property type="entry name" value="CoA_trans"/>
    <property type="match status" value="2"/>
</dbReference>
<reference evidence="5 6" key="1">
    <citation type="submission" date="2015-09" db="EMBL/GenBank/DDBJ databases">
        <authorList>
            <consortium name="Pathogen Informatics"/>
        </authorList>
    </citation>
    <scope>NUCLEOTIDE SEQUENCE [LARGE SCALE GENOMIC DNA]</scope>
    <source>
        <strain evidence="5 6">2789STDY5834876</strain>
    </source>
</reference>
<protein>
    <submittedName>
        <fullName evidence="5">Acetate CoA-transferase subunit beta</fullName>
        <ecNumber evidence="5">2.8.3.8</ecNumber>
    </submittedName>
</protein>
<feature type="active site" description="5-glutamyl coenzyme A thioester intermediate" evidence="4">
    <location>
        <position position="322"/>
    </location>
</feature>
<dbReference type="Pfam" id="PF01144">
    <property type="entry name" value="CoA_trans"/>
    <property type="match status" value="1"/>
</dbReference>
<organism evidence="5 6">
    <name type="scientific">Faecalicatena contorta</name>
    <dbReference type="NCBI Taxonomy" id="39482"/>
    <lineage>
        <taxon>Bacteria</taxon>
        <taxon>Bacillati</taxon>
        <taxon>Bacillota</taxon>
        <taxon>Clostridia</taxon>
        <taxon>Lachnospirales</taxon>
        <taxon>Lachnospiraceae</taxon>
        <taxon>Faecalicatena</taxon>
    </lineage>
</organism>
<dbReference type="Gene3D" id="3.40.1080.10">
    <property type="entry name" value="Glutaconate Coenzyme A-transferase"/>
    <property type="match status" value="2"/>
</dbReference>
<sequence>MSIRIMTAKEAVKLVESNRTLCTEGFVGAALAEELLLELQNRYRETGSPRDLTLIYAAGQGDGDERGLNHLGEEGLLSRTIGGHWNLSGRLQKLALENKMEAYNLPQGVISQMYRDIAAGRPTISHVGLDTFVDPRLDGGKLNTVTTKEMVSLIEINGNEYLNYDQLPLDYAFIRGTFADERGNISMEKECTNLGVLAIAEAVKNCSGMVIVQVENVVKAGTLDPRYVRIPGALVDVVVPVSDRKYHMQTFGTQFDPALSETSALSRRSKPLKMDIRKLIGRRCVLELTDGTIVNLGIGLSEIVAAVAYEERIGETVTFTIEGGVTGGMVLSGMDFGAAAAPECIMDQASMFDFYDGGGLDEAFLGLAQCDRLGNINVSRFGSRIAGCGGFIDISQNAKKVVFCGTFTAKNLEVKAVDGKLVIVREGEINKFVNELVQVTFSSGRARRSGQEILYITERAVFEMTADGIILTEIAPGIDLQKDVLDHMEFQCAVSKDLKWMDARIFREGKMGLAPH</sequence>
<gene>
    <name evidence="5" type="primary">atoA</name>
    <name evidence="5" type="ORF">ERS852491_03044</name>
</gene>
<evidence type="ECO:0000313" key="6">
    <source>
        <dbReference type="Proteomes" id="UP000095544"/>
    </source>
</evidence>
<evidence type="ECO:0000256" key="1">
    <source>
        <dbReference type="ARBA" id="ARBA00007154"/>
    </source>
</evidence>
<evidence type="ECO:0000313" key="5">
    <source>
        <dbReference type="EMBL" id="CUO71208.1"/>
    </source>
</evidence>
<proteinExistence type="inferred from homology"/>
<name>A0A174HDF6_9FIRM</name>
<dbReference type="GO" id="GO:0008775">
    <property type="term" value="F:acetate CoA-transferase activity"/>
    <property type="evidence" value="ECO:0007669"/>
    <property type="project" value="UniProtKB-EC"/>
</dbReference>
<dbReference type="PIRSF" id="PIRSF000858">
    <property type="entry name" value="SCOT-t"/>
    <property type="match status" value="1"/>
</dbReference>
<dbReference type="InterPro" id="IPR004165">
    <property type="entry name" value="CoA_trans_fam_I"/>
</dbReference>
<dbReference type="STRING" id="39482.ERS852491_03044"/>
<dbReference type="PANTHER" id="PTHR43293">
    <property type="entry name" value="ACETATE COA-TRANSFERASE YDIF"/>
    <property type="match status" value="1"/>
</dbReference>
<dbReference type="OrthoDB" id="9805230at2"/>
<dbReference type="EMBL" id="CYZU01000030">
    <property type="protein sequence ID" value="CUO71208.1"/>
    <property type="molecule type" value="Genomic_DNA"/>
</dbReference>
<evidence type="ECO:0000256" key="2">
    <source>
        <dbReference type="ARBA" id="ARBA00022679"/>
    </source>
</evidence>
<dbReference type="Proteomes" id="UP000095544">
    <property type="component" value="Unassembled WGS sequence"/>
</dbReference>
<dbReference type="GeneID" id="93336120"/>
<dbReference type="SUPFAM" id="SSF100950">
    <property type="entry name" value="NagB/RpiA/CoA transferase-like"/>
    <property type="match status" value="2"/>
</dbReference>
<keyword evidence="2 3" id="KW-0808">Transferase</keyword>
<accession>A0A174HDF6</accession>
<dbReference type="RefSeq" id="WP_025653603.1">
    <property type="nucleotide sequence ID" value="NZ_BQNQ01000001.1"/>
</dbReference>
<dbReference type="InterPro" id="IPR037171">
    <property type="entry name" value="NagB/RpiA_transferase-like"/>
</dbReference>
<comment type="similarity">
    <text evidence="1 3">Belongs to the 3-oxoacid CoA-transferase family.</text>
</comment>
<dbReference type="PANTHER" id="PTHR43293:SF1">
    <property type="entry name" value="ACETATE COA-TRANSFERASE YDIF"/>
    <property type="match status" value="1"/>
</dbReference>
<dbReference type="EC" id="2.8.3.8" evidence="5"/>
<evidence type="ECO:0000256" key="4">
    <source>
        <dbReference type="PIRSR" id="PIRSR000858-1"/>
    </source>
</evidence>
<dbReference type="InterPro" id="IPR014388">
    <property type="entry name" value="3-oxoacid_CoA-transferase"/>
</dbReference>
<evidence type="ECO:0000256" key="3">
    <source>
        <dbReference type="PIRNR" id="PIRNR000858"/>
    </source>
</evidence>
<dbReference type="AlphaFoldDB" id="A0A174HDF6"/>
<dbReference type="GO" id="GO:0046952">
    <property type="term" value="P:ketone body catabolic process"/>
    <property type="evidence" value="ECO:0007669"/>
    <property type="project" value="InterPro"/>
</dbReference>